<dbReference type="NCBIfam" id="TIGR00237">
    <property type="entry name" value="xseA"/>
    <property type="match status" value="1"/>
</dbReference>
<evidence type="ECO:0000256" key="4">
    <source>
        <dbReference type="ARBA" id="ARBA00022839"/>
    </source>
</evidence>
<evidence type="ECO:0000313" key="9">
    <source>
        <dbReference type="EMBL" id="MEM5534868.1"/>
    </source>
</evidence>
<dbReference type="PANTHER" id="PTHR30008">
    <property type="entry name" value="EXODEOXYRIBONUCLEASE 7 LARGE SUBUNIT"/>
    <property type="match status" value="1"/>
</dbReference>
<protein>
    <recommendedName>
        <fullName evidence="5">Exodeoxyribonuclease 7 large subunit</fullName>
        <ecNumber evidence="5">3.1.11.6</ecNumber>
    </recommendedName>
    <alternativeName>
        <fullName evidence="5">Exodeoxyribonuclease VII large subunit</fullName>
        <shortName evidence="5">Exonuclease VII large subunit</shortName>
    </alternativeName>
</protein>
<dbReference type="InterPro" id="IPR025824">
    <property type="entry name" value="OB-fold_nuc-bd_dom"/>
</dbReference>
<gene>
    <name evidence="5 9" type="primary">xseA</name>
    <name evidence="9" type="ORF">WNY58_00555</name>
</gene>
<evidence type="ECO:0000256" key="6">
    <source>
        <dbReference type="RuleBase" id="RU004355"/>
    </source>
</evidence>
<comment type="subunit">
    <text evidence="5">Heterooligomer composed of large and small subunits.</text>
</comment>
<dbReference type="HAMAP" id="MF_00378">
    <property type="entry name" value="Exonuc_7_L"/>
    <property type="match status" value="1"/>
</dbReference>
<keyword evidence="10" id="KW-1185">Reference proteome</keyword>
<keyword evidence="4 5" id="KW-0269">Exonuclease</keyword>
<evidence type="ECO:0000256" key="5">
    <source>
        <dbReference type="HAMAP-Rule" id="MF_00378"/>
    </source>
</evidence>
<reference evidence="9 10" key="1">
    <citation type="submission" date="2024-03" db="EMBL/GenBank/DDBJ databases">
        <title>Community enrichment and isolation of bacterial strains for fucoidan degradation.</title>
        <authorList>
            <person name="Sichert A."/>
        </authorList>
    </citation>
    <scope>NUCLEOTIDE SEQUENCE [LARGE SCALE GENOMIC DNA]</scope>
    <source>
        <strain evidence="9 10">AS76</strain>
    </source>
</reference>
<evidence type="ECO:0000256" key="1">
    <source>
        <dbReference type="ARBA" id="ARBA00022490"/>
    </source>
</evidence>
<comment type="caution">
    <text evidence="9">The sequence shown here is derived from an EMBL/GenBank/DDBJ whole genome shotgun (WGS) entry which is preliminary data.</text>
</comment>
<dbReference type="Pfam" id="PF13742">
    <property type="entry name" value="tRNA_anti_2"/>
    <property type="match status" value="1"/>
</dbReference>
<evidence type="ECO:0000313" key="10">
    <source>
        <dbReference type="Proteomes" id="UP001449225"/>
    </source>
</evidence>
<dbReference type="Proteomes" id="UP001449225">
    <property type="component" value="Unassembled WGS sequence"/>
</dbReference>
<keyword evidence="1 5" id="KW-0963">Cytoplasm</keyword>
<proteinExistence type="inferred from homology"/>
<comment type="catalytic activity">
    <reaction evidence="5 6">
        <text>Exonucleolytic cleavage in either 5'- to 3'- or 3'- to 5'-direction to yield nucleoside 5'-phosphates.</text>
        <dbReference type="EC" id="3.1.11.6"/>
    </reaction>
</comment>
<dbReference type="EC" id="3.1.11.6" evidence="5"/>
<dbReference type="GO" id="GO:0008855">
    <property type="term" value="F:exodeoxyribonuclease VII activity"/>
    <property type="evidence" value="ECO:0007669"/>
    <property type="project" value="UniProtKB-EC"/>
</dbReference>
<dbReference type="Pfam" id="PF02601">
    <property type="entry name" value="Exonuc_VII_L"/>
    <property type="match status" value="1"/>
</dbReference>
<feature type="domain" description="Exonuclease VII large subunit C-terminal" evidence="7">
    <location>
        <begin position="132"/>
        <end position="444"/>
    </location>
</feature>
<evidence type="ECO:0000259" key="7">
    <source>
        <dbReference type="Pfam" id="PF02601"/>
    </source>
</evidence>
<comment type="subcellular location">
    <subcellularLocation>
        <location evidence="5 6">Cytoplasm</location>
    </subcellularLocation>
</comment>
<dbReference type="EMBL" id="JBBMRA010000001">
    <property type="protein sequence ID" value="MEM5534868.1"/>
    <property type="molecule type" value="Genomic_DNA"/>
</dbReference>
<comment type="function">
    <text evidence="5">Bidirectionally degrades single-stranded DNA into large acid-insoluble oligonucleotides, which are then degraded further into small acid-soluble oligonucleotides.</text>
</comment>
<comment type="similarity">
    <text evidence="5 6">Belongs to the XseA family.</text>
</comment>
<evidence type="ECO:0000259" key="8">
    <source>
        <dbReference type="Pfam" id="PF13742"/>
    </source>
</evidence>
<sequence>MLTETNETNTRRIHAMSVSELNRQARTLLERSFLTIQVEGEISNFVRPSSGHWYFTLKDDNAQVRCAMFKNRNQVINPRPKQGDKVVVRAKVSLYEGRGDYQLICDFMESSGSGSLQAAFEALKRKLQAEGLFDSTHKKPIPAHPSHIGIITSKTGAAVHDILTVLKRRFPGLPVTIYPTAVQGDEAPAQICKAIILAEAHQTCDVLIIGRGGGSLEDLWAFNTEAVARTVFDCEIPIISAVGHEVDVVITDFIADTRAPTPSAAAEMLSPDQQQLKQRLTLLEQRLVRHIEQRLKTAALSIQHAKTRLRHPGQKLNEQAQRLDHLEGKLFSAIKTKITDSKHQQQQLSSRIKAQSPDKQLPLKEEQIHSLQRRLTQSMHTFLQQKGLKLGALSSQLSTVSPLATLERGYAIVKDEKGAVIQDASSVQKGDMIESQLYKGHLRCRVDEVITE</sequence>
<dbReference type="CDD" id="cd04489">
    <property type="entry name" value="ExoVII_LU_OBF"/>
    <property type="match status" value="1"/>
</dbReference>
<name>A0ABU9TMD3_9GAMM</name>
<dbReference type="InterPro" id="IPR020579">
    <property type="entry name" value="Exonuc_VII_lsu_C"/>
</dbReference>
<organism evidence="9 10">
    <name type="scientific">Neptuniibacter pectenicola</name>
    <dbReference type="NCBI Taxonomy" id="1806669"/>
    <lineage>
        <taxon>Bacteria</taxon>
        <taxon>Pseudomonadati</taxon>
        <taxon>Pseudomonadota</taxon>
        <taxon>Gammaproteobacteria</taxon>
        <taxon>Oceanospirillales</taxon>
        <taxon>Oceanospirillaceae</taxon>
        <taxon>Neptuniibacter</taxon>
    </lineage>
</organism>
<accession>A0ABU9TMD3</accession>
<evidence type="ECO:0000256" key="2">
    <source>
        <dbReference type="ARBA" id="ARBA00022722"/>
    </source>
</evidence>
<feature type="domain" description="OB-fold nucleic acid binding" evidence="8">
    <location>
        <begin position="16"/>
        <end position="108"/>
    </location>
</feature>
<dbReference type="RefSeq" id="WP_342853383.1">
    <property type="nucleotide sequence ID" value="NZ_JBBMRA010000001.1"/>
</dbReference>
<dbReference type="PANTHER" id="PTHR30008:SF0">
    <property type="entry name" value="EXODEOXYRIBONUCLEASE 7 LARGE SUBUNIT"/>
    <property type="match status" value="1"/>
</dbReference>
<keyword evidence="2 5" id="KW-0540">Nuclease</keyword>
<dbReference type="InterPro" id="IPR003753">
    <property type="entry name" value="Exonuc_VII_L"/>
</dbReference>
<keyword evidence="3 5" id="KW-0378">Hydrolase</keyword>
<evidence type="ECO:0000256" key="3">
    <source>
        <dbReference type="ARBA" id="ARBA00022801"/>
    </source>
</evidence>